<dbReference type="EMBL" id="RDQH01000336">
    <property type="protein sequence ID" value="RXH85428.1"/>
    <property type="molecule type" value="Genomic_DNA"/>
</dbReference>
<keyword evidence="3" id="KW-1185">Reference proteome</keyword>
<organism evidence="2 3">
    <name type="scientific">Malus domestica</name>
    <name type="common">Apple</name>
    <name type="synonym">Pyrus malus</name>
    <dbReference type="NCBI Taxonomy" id="3750"/>
    <lineage>
        <taxon>Eukaryota</taxon>
        <taxon>Viridiplantae</taxon>
        <taxon>Streptophyta</taxon>
        <taxon>Embryophyta</taxon>
        <taxon>Tracheophyta</taxon>
        <taxon>Spermatophyta</taxon>
        <taxon>Magnoliopsida</taxon>
        <taxon>eudicotyledons</taxon>
        <taxon>Gunneridae</taxon>
        <taxon>Pentapetalae</taxon>
        <taxon>rosids</taxon>
        <taxon>fabids</taxon>
        <taxon>Rosales</taxon>
        <taxon>Rosaceae</taxon>
        <taxon>Amygdaloideae</taxon>
        <taxon>Maleae</taxon>
        <taxon>Malus</taxon>
    </lineage>
</organism>
<reference evidence="2 3" key="1">
    <citation type="submission" date="2018-10" db="EMBL/GenBank/DDBJ databases">
        <title>A high-quality apple genome assembly.</title>
        <authorList>
            <person name="Hu J."/>
        </authorList>
    </citation>
    <scope>NUCLEOTIDE SEQUENCE [LARGE SCALE GENOMIC DNA]</scope>
    <source>
        <strain evidence="3">cv. HFTH1</strain>
        <tissue evidence="2">Young leaf</tissue>
    </source>
</reference>
<dbReference type="PANTHER" id="PTHR31929">
    <property type="entry name" value="SAUR-LIKE AUXIN-RESPONSIVE PROTEIN FAMILY-RELATED"/>
    <property type="match status" value="1"/>
</dbReference>
<dbReference type="AlphaFoldDB" id="A0A498IPI5"/>
<protein>
    <submittedName>
        <fullName evidence="2">Uncharacterized protein</fullName>
    </submittedName>
</protein>
<comment type="caution">
    <text evidence="2">The sequence shown here is derived from an EMBL/GenBank/DDBJ whole genome shotgun (WGS) entry which is preliminary data.</text>
</comment>
<accession>A0A498IPI5</accession>
<proteinExistence type="inferred from homology"/>
<evidence type="ECO:0000256" key="1">
    <source>
        <dbReference type="ARBA" id="ARBA00006974"/>
    </source>
</evidence>
<name>A0A498IPI5_MALDO</name>
<dbReference type="GO" id="GO:0009733">
    <property type="term" value="P:response to auxin"/>
    <property type="evidence" value="ECO:0007669"/>
    <property type="project" value="InterPro"/>
</dbReference>
<evidence type="ECO:0000313" key="3">
    <source>
        <dbReference type="Proteomes" id="UP000290289"/>
    </source>
</evidence>
<sequence>MDVSGKKISSSWREGPCGYSPVYVGESEKHRFVVPISFLCQPAFQHLLCKAEEEFGFDHPMGGGRNIVPPESDYVNV</sequence>
<gene>
    <name evidence="2" type="ORF">DVH24_002526</name>
</gene>
<dbReference type="Pfam" id="PF02519">
    <property type="entry name" value="Auxin_inducible"/>
    <property type="match status" value="1"/>
</dbReference>
<dbReference type="InterPro" id="IPR003676">
    <property type="entry name" value="SAUR_fam"/>
</dbReference>
<dbReference type="Proteomes" id="UP000290289">
    <property type="component" value="Chromosome 10"/>
</dbReference>
<evidence type="ECO:0000313" key="2">
    <source>
        <dbReference type="EMBL" id="RXH85428.1"/>
    </source>
</evidence>
<comment type="similarity">
    <text evidence="1">Belongs to the ARG7 family.</text>
</comment>